<dbReference type="SUPFAM" id="SSF52540">
    <property type="entry name" value="P-loop containing nucleoside triphosphate hydrolases"/>
    <property type="match status" value="1"/>
</dbReference>
<dbReference type="InterPro" id="IPR027417">
    <property type="entry name" value="P-loop_NTPase"/>
</dbReference>
<dbReference type="Gene3D" id="3.40.50.300">
    <property type="entry name" value="P-loop containing nucleotide triphosphate hydrolases"/>
    <property type="match status" value="1"/>
</dbReference>
<organism evidence="2 3">
    <name type="scientific">Candidatus Seongchinamella marina</name>
    <dbReference type="NCBI Taxonomy" id="2518990"/>
    <lineage>
        <taxon>Bacteria</taxon>
        <taxon>Pseudomonadati</taxon>
        <taxon>Pseudomonadota</taxon>
        <taxon>Gammaproteobacteria</taxon>
        <taxon>Cellvibrionales</taxon>
        <taxon>Halieaceae</taxon>
        <taxon>Seongchinamella</taxon>
    </lineage>
</organism>
<comment type="caution">
    <text evidence="2">The sequence shown here is derived from an EMBL/GenBank/DDBJ whole genome shotgun (WGS) entry which is preliminary data.</text>
</comment>
<dbReference type="Proteomes" id="UP001143307">
    <property type="component" value="Unassembled WGS sequence"/>
</dbReference>
<feature type="domain" description="AAA+ ATPase" evidence="1">
    <location>
        <begin position="53"/>
        <end position="424"/>
    </location>
</feature>
<sequence length="1126" mass="127379">MPKKAIIINPRYKSSTRIDSGSSEFKSFIDDFIIHGTAINTLDTLCAEVSGSAQRAYTLTGPYGSGKSTLALYLAYLISKDKKPREEAHKKLKKTNKELSKDIKKNFKIEDGWLVIKHVCGIESPAQAILLSILESLNKSPNYDELKLLSDEECLSQIKAELSKPHKGTDGIILLLDEMGKALDFQSREGKDLHIFQSLADIAQQAESPAVIVGFLHQAFTEYAKNKDASSQNEWAKVQGRYRDLSYNPSIDESLVLVGESINILKQTSLELKETHKGTTSAVSQAFSKKNRSVATLEKTLPLDPLVSLLLGPISRRRFSQNERSIFGFLASQEKLGFREFLVNNYETNQTREIYHPERLWDYLHHNLHHLITTSLDSKAWLEGCDAIYRAEQKGNENHVIVTKVIALLTIFGFQHQIHASEAFLNDYFSSRGFTDIGDVLAQLQKWTVIIYRPNHKAFFVFQGSDIDINNLVLERIESISHGVDWTRVCEDSENVLATAHYQNTGTMRWAKTRLLKKLTAADIELYSKTPTTGEHFLSFVLSADPIAEETLKLIEITPHLAVGNSESLGRLKTVAIELLALRQIEKEDGKINHDLIAKKEIADRIHLAEKNLGIELNHAFRSARWRNRFIGDQTKNQPLSVYTSRIADRIYAKSPTVLNELVNRSKPSGSANAGIRKLMSAMLERGELEDLGFDKNTFPAEKAIYLTCIKSKGWHQKTKEGFLFTDEWNKENIEENPAMHSLMLSGIEFIKNSKEMVTLEQLYAYWMAPPFGLTAGLCRLYGMALLKAMDGKIAFYDRDSTNQFIFIPELDEELVTKIYRRPTEAGVRYFHISSIHSHLIDTLAKANELNTTSNNDVILSIAKHIVKIVHTLPHWVKRTSGECFSDRQGSESLSMEARSFRNNVMKANDPYKLILEELPTIFGEDIRNRKTAERLSKTLLHVISELEGLHGQLMDTFTQIIENGLNAKLDDDLKERCKLVAKSAKRPDTKELASRLVKYLDKKASIEQVVSLSIGAPEKNWTDTNIRNGLDELQNQCTQFRRIETFSSMNGSDRRLSKPLALITTDENGGYISVESFVMNKLESDKEVKSTMKSIERSIKDISQEKKIAALSHLLQQCMSEPSNV</sequence>
<dbReference type="InterPro" id="IPR003593">
    <property type="entry name" value="AAA+_ATPase"/>
</dbReference>
<proteinExistence type="predicted"/>
<name>A0ABT3T0L9_9GAMM</name>
<protein>
    <recommendedName>
        <fullName evidence="1">AAA+ ATPase domain-containing protein</fullName>
    </recommendedName>
</protein>
<dbReference type="EMBL" id="SHNP01000013">
    <property type="protein sequence ID" value="MCX2975720.1"/>
    <property type="molecule type" value="Genomic_DNA"/>
</dbReference>
<evidence type="ECO:0000313" key="2">
    <source>
        <dbReference type="EMBL" id="MCX2975720.1"/>
    </source>
</evidence>
<keyword evidence="3" id="KW-1185">Reference proteome</keyword>
<evidence type="ECO:0000259" key="1">
    <source>
        <dbReference type="SMART" id="SM00382"/>
    </source>
</evidence>
<dbReference type="SMART" id="SM00382">
    <property type="entry name" value="AAA"/>
    <property type="match status" value="1"/>
</dbReference>
<accession>A0ABT3T0L9</accession>
<gene>
    <name evidence="2" type="ORF">EYC87_19290</name>
</gene>
<dbReference type="RefSeq" id="WP_279254341.1">
    <property type="nucleotide sequence ID" value="NZ_SHNP01000013.1"/>
</dbReference>
<reference evidence="2" key="1">
    <citation type="submission" date="2019-02" db="EMBL/GenBank/DDBJ databases">
        <authorList>
            <person name="Li S.-H."/>
        </authorList>
    </citation>
    <scope>NUCLEOTIDE SEQUENCE</scope>
    <source>
        <strain evidence="2">IMCC8485</strain>
    </source>
</reference>
<evidence type="ECO:0000313" key="3">
    <source>
        <dbReference type="Proteomes" id="UP001143307"/>
    </source>
</evidence>